<proteinExistence type="predicted"/>
<dbReference type="InterPro" id="IPR029044">
    <property type="entry name" value="Nucleotide-diphossugar_trans"/>
</dbReference>
<name>A0A7I7UIB5_MYCPV</name>
<dbReference type="SUPFAM" id="SSF53448">
    <property type="entry name" value="Nucleotide-diphospho-sugar transferases"/>
    <property type="match status" value="1"/>
</dbReference>
<evidence type="ECO:0000313" key="2">
    <source>
        <dbReference type="EMBL" id="BBY80613.1"/>
    </source>
</evidence>
<accession>A0A7I7UIB5</accession>
<sequence>MVLAAGTSRRLGGTPKQLLKLGDTTVLGATLAVARSCPFDQLIVTLGAAADAVRKSVVLDGIDIVLADDHAAGCSSSLRAALPWVDPRADGVVLMLGDQPRLTRRTVTKLIACGRGAPIAVCRYDGIGHPFWLSRNMFGELSELHGDKGVWRMIESGAHDVRRVRIDGAVPLDVDTWDDYERLLASVAQ</sequence>
<dbReference type="Pfam" id="PF12804">
    <property type="entry name" value="NTP_transf_3"/>
    <property type="match status" value="1"/>
</dbReference>
<feature type="domain" description="MobA-like NTP transferase" evidence="1">
    <location>
        <begin position="2"/>
        <end position="157"/>
    </location>
</feature>
<reference evidence="2 3" key="1">
    <citation type="journal article" date="2019" name="Emerg. Microbes Infect.">
        <title>Comprehensive subspecies identification of 175 nontuberculous mycobacteria species based on 7547 genomic profiles.</title>
        <authorList>
            <person name="Matsumoto Y."/>
            <person name="Kinjo T."/>
            <person name="Motooka D."/>
            <person name="Nabeya D."/>
            <person name="Jung N."/>
            <person name="Uechi K."/>
            <person name="Horii T."/>
            <person name="Iida T."/>
            <person name="Fujita J."/>
            <person name="Nakamura S."/>
        </authorList>
    </citation>
    <scope>NUCLEOTIDE SEQUENCE [LARGE SCALE GENOMIC DNA]</scope>
    <source>
        <strain evidence="2 3">JCM 6370</strain>
    </source>
</reference>
<keyword evidence="3" id="KW-1185">Reference proteome</keyword>
<protein>
    <recommendedName>
        <fullName evidence="1">MobA-like NTP transferase domain-containing protein</fullName>
    </recommendedName>
</protein>
<dbReference type="EMBL" id="AP022599">
    <property type="protein sequence ID" value="BBY80613.1"/>
    <property type="molecule type" value="Genomic_DNA"/>
</dbReference>
<evidence type="ECO:0000259" key="1">
    <source>
        <dbReference type="Pfam" id="PF12804"/>
    </source>
</evidence>
<dbReference type="CDD" id="cd04182">
    <property type="entry name" value="GT_2_like_f"/>
    <property type="match status" value="1"/>
</dbReference>
<gene>
    <name evidence="2" type="ORF">MPUL_17710</name>
</gene>
<organism evidence="2 3">
    <name type="scientific">Mycolicibacterium pulveris</name>
    <name type="common">Mycobacterium pulveris</name>
    <dbReference type="NCBI Taxonomy" id="36813"/>
    <lineage>
        <taxon>Bacteria</taxon>
        <taxon>Bacillati</taxon>
        <taxon>Actinomycetota</taxon>
        <taxon>Actinomycetes</taxon>
        <taxon>Mycobacteriales</taxon>
        <taxon>Mycobacteriaceae</taxon>
        <taxon>Mycolicibacterium</taxon>
    </lineage>
</organism>
<dbReference type="InterPro" id="IPR025877">
    <property type="entry name" value="MobA-like_NTP_Trfase"/>
</dbReference>
<dbReference type="PANTHER" id="PTHR43777">
    <property type="entry name" value="MOLYBDENUM COFACTOR CYTIDYLYLTRANSFERASE"/>
    <property type="match status" value="1"/>
</dbReference>
<dbReference type="PANTHER" id="PTHR43777:SF1">
    <property type="entry name" value="MOLYBDENUM COFACTOR CYTIDYLYLTRANSFERASE"/>
    <property type="match status" value="1"/>
</dbReference>
<dbReference type="GO" id="GO:0016779">
    <property type="term" value="F:nucleotidyltransferase activity"/>
    <property type="evidence" value="ECO:0007669"/>
    <property type="project" value="UniProtKB-ARBA"/>
</dbReference>
<dbReference type="AlphaFoldDB" id="A0A7I7UIB5"/>
<evidence type="ECO:0000313" key="3">
    <source>
        <dbReference type="Proteomes" id="UP000467252"/>
    </source>
</evidence>
<dbReference type="Gene3D" id="3.90.550.10">
    <property type="entry name" value="Spore Coat Polysaccharide Biosynthesis Protein SpsA, Chain A"/>
    <property type="match status" value="1"/>
</dbReference>
<dbReference type="Proteomes" id="UP000467252">
    <property type="component" value="Chromosome"/>
</dbReference>